<comment type="subcellular location">
    <subcellularLocation>
        <location evidence="1">Membrane</location>
        <topology evidence="1">Multi-pass membrane protein</topology>
    </subcellularLocation>
</comment>
<keyword evidence="3" id="KW-0862">Zinc</keyword>
<dbReference type="RefSeq" id="WP_016390674.1">
    <property type="nucleotide sequence ID" value="NZ_JARGOU010000014.1"/>
</dbReference>
<dbReference type="NCBIfam" id="TIGR01297">
    <property type="entry name" value="CDF"/>
    <property type="match status" value="1"/>
</dbReference>
<evidence type="ECO:0000256" key="4">
    <source>
        <dbReference type="ARBA" id="ARBA00022989"/>
    </source>
</evidence>
<keyword evidence="5 6" id="KW-0472">Membrane</keyword>
<keyword evidence="3" id="KW-0813">Transport</keyword>
<keyword evidence="4 6" id="KW-1133">Transmembrane helix</keyword>
<dbReference type="EMBL" id="ASHL01000007">
    <property type="protein sequence ID" value="EPD12657.1"/>
    <property type="molecule type" value="Genomic_DNA"/>
</dbReference>
<feature type="transmembrane region" description="Helical" evidence="6">
    <location>
        <begin position="80"/>
        <end position="102"/>
    </location>
</feature>
<dbReference type="InterPro" id="IPR027469">
    <property type="entry name" value="Cation_efflux_TMD_sf"/>
</dbReference>
<evidence type="ECO:0000256" key="5">
    <source>
        <dbReference type="ARBA" id="ARBA00023136"/>
    </source>
</evidence>
<reference evidence="8 9" key="1">
    <citation type="journal article" date="2013" name="Genome Announc.">
        <title>Genome Sequence of the Pyrene- and Fluoranthene-Degrading Bacterium Cycloclasticus sp. Strain PY97M.</title>
        <authorList>
            <person name="Cui Z."/>
            <person name="Xu G."/>
            <person name="Li Q."/>
            <person name="Gao W."/>
            <person name="Zheng L."/>
        </authorList>
    </citation>
    <scope>NUCLEOTIDE SEQUENCE [LARGE SCALE GENOMIC DNA]</scope>
    <source>
        <strain evidence="8 9">PY97M</strain>
    </source>
</reference>
<dbReference type="PANTHER" id="PTHR11562">
    <property type="entry name" value="CATION EFFLUX PROTEIN/ ZINC TRANSPORTER"/>
    <property type="match status" value="1"/>
</dbReference>
<dbReference type="Pfam" id="PF01545">
    <property type="entry name" value="Cation_efflux"/>
    <property type="match status" value="1"/>
</dbReference>
<dbReference type="InterPro" id="IPR058533">
    <property type="entry name" value="Cation_efflux_TM"/>
</dbReference>
<feature type="transmembrane region" description="Helical" evidence="6">
    <location>
        <begin position="153"/>
        <end position="170"/>
    </location>
</feature>
<keyword evidence="9" id="KW-1185">Reference proteome</keyword>
<proteinExistence type="predicted"/>
<name>A0AB33Z0E3_9GAMM</name>
<keyword evidence="2 6" id="KW-0812">Transmembrane</keyword>
<gene>
    <name evidence="8" type="ORF">L196_08629</name>
</gene>
<evidence type="ECO:0000256" key="1">
    <source>
        <dbReference type="ARBA" id="ARBA00004141"/>
    </source>
</evidence>
<evidence type="ECO:0000313" key="9">
    <source>
        <dbReference type="Proteomes" id="UP000015462"/>
    </source>
</evidence>
<dbReference type="PANTHER" id="PTHR11562:SF17">
    <property type="entry name" value="RE54080P-RELATED"/>
    <property type="match status" value="1"/>
</dbReference>
<feature type="transmembrane region" description="Helical" evidence="6">
    <location>
        <begin position="56"/>
        <end position="73"/>
    </location>
</feature>
<feature type="transmembrane region" description="Helical" evidence="6">
    <location>
        <begin position="114"/>
        <end position="132"/>
    </location>
</feature>
<sequence>MAGCDSCSSDKIEAATKQQKRVLILVLLINAVMFVVEFIAGMLSHSTALMADSLDMLADALVYALGLFALGRATHWKSRAALTSGIFQMILGLGILIQPIYLLSTNNIPDAFNMGVFGVLALIANSISFFLLMAYRDGDINMRATWVCTRNDMINNVGVLIAAGLVYWFSSPLPDIIIGLIIAIIVMHSAWGVIREAKSTLNIDLE</sequence>
<feature type="transmembrane region" description="Helical" evidence="6">
    <location>
        <begin position="22"/>
        <end position="44"/>
    </location>
</feature>
<dbReference type="GO" id="GO:0005886">
    <property type="term" value="C:plasma membrane"/>
    <property type="evidence" value="ECO:0007669"/>
    <property type="project" value="TreeGrafter"/>
</dbReference>
<dbReference type="InterPro" id="IPR002524">
    <property type="entry name" value="Cation_efflux"/>
</dbReference>
<dbReference type="AlphaFoldDB" id="A0AB33Z0E3"/>
<evidence type="ECO:0000259" key="7">
    <source>
        <dbReference type="Pfam" id="PF01545"/>
    </source>
</evidence>
<comment type="caution">
    <text evidence="8">The sequence shown here is derived from an EMBL/GenBank/DDBJ whole genome shotgun (WGS) entry which is preliminary data.</text>
</comment>
<protein>
    <submittedName>
        <fullName evidence="8">Integral membrane protein</fullName>
    </submittedName>
</protein>
<feature type="transmembrane region" description="Helical" evidence="6">
    <location>
        <begin position="176"/>
        <end position="194"/>
    </location>
</feature>
<dbReference type="Gene3D" id="1.20.1510.10">
    <property type="entry name" value="Cation efflux protein transmembrane domain"/>
    <property type="match status" value="1"/>
</dbReference>
<dbReference type="Proteomes" id="UP000015462">
    <property type="component" value="Unassembled WGS sequence"/>
</dbReference>
<evidence type="ECO:0000256" key="6">
    <source>
        <dbReference type="SAM" id="Phobius"/>
    </source>
</evidence>
<keyword evidence="3" id="KW-0864">Zinc transport</keyword>
<evidence type="ECO:0000313" key="8">
    <source>
        <dbReference type="EMBL" id="EPD12657.1"/>
    </source>
</evidence>
<feature type="domain" description="Cation efflux protein transmembrane" evidence="7">
    <location>
        <begin position="23"/>
        <end position="201"/>
    </location>
</feature>
<keyword evidence="3" id="KW-0406">Ion transport</keyword>
<evidence type="ECO:0000256" key="2">
    <source>
        <dbReference type="ARBA" id="ARBA00022692"/>
    </source>
</evidence>
<dbReference type="GO" id="GO:0005385">
    <property type="term" value="F:zinc ion transmembrane transporter activity"/>
    <property type="evidence" value="ECO:0007669"/>
    <property type="project" value="TreeGrafter"/>
</dbReference>
<evidence type="ECO:0000256" key="3">
    <source>
        <dbReference type="ARBA" id="ARBA00022906"/>
    </source>
</evidence>
<organism evidence="8 9">
    <name type="scientific">Cycloclasticus pugetii</name>
    <dbReference type="NCBI Taxonomy" id="34068"/>
    <lineage>
        <taxon>Bacteria</taxon>
        <taxon>Pseudomonadati</taxon>
        <taxon>Pseudomonadota</taxon>
        <taxon>Gammaproteobacteria</taxon>
        <taxon>Thiotrichales</taxon>
        <taxon>Piscirickettsiaceae</taxon>
        <taxon>Cycloclasticus</taxon>
    </lineage>
</organism>
<dbReference type="SUPFAM" id="SSF161111">
    <property type="entry name" value="Cation efflux protein transmembrane domain-like"/>
    <property type="match status" value="1"/>
</dbReference>
<accession>A0AB33Z0E3</accession>
<dbReference type="InterPro" id="IPR050681">
    <property type="entry name" value="CDF/SLC30A"/>
</dbReference>